<evidence type="ECO:0000259" key="1">
    <source>
        <dbReference type="PROSITE" id="PS50181"/>
    </source>
</evidence>
<dbReference type="AlphaFoldDB" id="A0AAD7JN53"/>
<comment type="caution">
    <text evidence="2">The sequence shown here is derived from an EMBL/GenBank/DDBJ whole genome shotgun (WGS) entry which is preliminary data.</text>
</comment>
<organism evidence="2 3">
    <name type="scientific">Mycena maculata</name>
    <dbReference type="NCBI Taxonomy" id="230809"/>
    <lineage>
        <taxon>Eukaryota</taxon>
        <taxon>Fungi</taxon>
        <taxon>Dikarya</taxon>
        <taxon>Basidiomycota</taxon>
        <taxon>Agaricomycotina</taxon>
        <taxon>Agaricomycetes</taxon>
        <taxon>Agaricomycetidae</taxon>
        <taxon>Agaricales</taxon>
        <taxon>Marasmiineae</taxon>
        <taxon>Mycenaceae</taxon>
        <taxon>Mycena</taxon>
    </lineage>
</organism>
<name>A0AAD7JN53_9AGAR</name>
<dbReference type="Proteomes" id="UP001215280">
    <property type="component" value="Unassembled WGS sequence"/>
</dbReference>
<dbReference type="InterPro" id="IPR001810">
    <property type="entry name" value="F-box_dom"/>
</dbReference>
<dbReference type="InterPro" id="IPR036047">
    <property type="entry name" value="F-box-like_dom_sf"/>
</dbReference>
<reference evidence="2" key="1">
    <citation type="submission" date="2023-03" db="EMBL/GenBank/DDBJ databases">
        <title>Massive genome expansion in bonnet fungi (Mycena s.s.) driven by repeated elements and novel gene families across ecological guilds.</title>
        <authorList>
            <consortium name="Lawrence Berkeley National Laboratory"/>
            <person name="Harder C.B."/>
            <person name="Miyauchi S."/>
            <person name="Viragh M."/>
            <person name="Kuo A."/>
            <person name="Thoen E."/>
            <person name="Andreopoulos B."/>
            <person name="Lu D."/>
            <person name="Skrede I."/>
            <person name="Drula E."/>
            <person name="Henrissat B."/>
            <person name="Morin E."/>
            <person name="Kohler A."/>
            <person name="Barry K."/>
            <person name="LaButti K."/>
            <person name="Morin E."/>
            <person name="Salamov A."/>
            <person name="Lipzen A."/>
            <person name="Mereny Z."/>
            <person name="Hegedus B."/>
            <person name="Baldrian P."/>
            <person name="Stursova M."/>
            <person name="Weitz H."/>
            <person name="Taylor A."/>
            <person name="Grigoriev I.V."/>
            <person name="Nagy L.G."/>
            <person name="Martin F."/>
            <person name="Kauserud H."/>
        </authorList>
    </citation>
    <scope>NUCLEOTIDE SEQUENCE</scope>
    <source>
        <strain evidence="2">CBHHK188m</strain>
    </source>
</reference>
<proteinExistence type="predicted"/>
<sequence length="430" mass="48906">MSMRPRPHITDAEHLCLLSALSPRDAGPSEFEWIDDIEDTARKMAAEIVLILGEGYEAQSIQKALEESLNSSRSVEGAVWMEEYLGRPRENAWPRRPMELEDPYFDVAVVIGHDERDEHAVLRRVADFDWERNCWRTLIVNSEDGEETRIESTTYHGVRPGDSFFCWERPYQYFQDWMRHSCPSLPSSDHQDFIEQFFRVINSNRGTDDDGITGLLPCISYGGIEKTHNGSYQAFFAEARTQSANTAATIAAGGRGEALWPAFALDFGAWMAMRPDLWPPEPTSPSSVSTVDLEPATHSILHTLPPEVLVQILPLTSLADLLSLLQSSRGVSELVHSLLDETLWHRVHHGDLRWILPVPGVKGEIERANSAVKGWYASPAGLASVFDSTEFPFARFMSECARSSSMRNRRRLWKIYEQYKVLWENMDFEI</sequence>
<dbReference type="PROSITE" id="PS50181">
    <property type="entry name" value="FBOX"/>
    <property type="match status" value="1"/>
</dbReference>
<keyword evidence="3" id="KW-1185">Reference proteome</keyword>
<dbReference type="EMBL" id="JARJLG010000033">
    <property type="protein sequence ID" value="KAJ7766405.1"/>
    <property type="molecule type" value="Genomic_DNA"/>
</dbReference>
<evidence type="ECO:0000313" key="2">
    <source>
        <dbReference type="EMBL" id="KAJ7766405.1"/>
    </source>
</evidence>
<accession>A0AAD7JN53</accession>
<feature type="domain" description="F-box" evidence="1">
    <location>
        <begin position="298"/>
        <end position="347"/>
    </location>
</feature>
<protein>
    <recommendedName>
        <fullName evidence="1">F-box domain-containing protein</fullName>
    </recommendedName>
</protein>
<gene>
    <name evidence="2" type="ORF">DFH07DRAFT_1058741</name>
</gene>
<evidence type="ECO:0000313" key="3">
    <source>
        <dbReference type="Proteomes" id="UP001215280"/>
    </source>
</evidence>
<dbReference type="SUPFAM" id="SSF81383">
    <property type="entry name" value="F-box domain"/>
    <property type="match status" value="1"/>
</dbReference>